<dbReference type="Proteomes" id="UP000198666">
    <property type="component" value="Unassembled WGS sequence"/>
</dbReference>
<protein>
    <submittedName>
        <fullName evidence="2">Uncharacterized membrane protein YesL</fullName>
    </submittedName>
</protein>
<feature type="transmembrane region" description="Helical" evidence="1">
    <location>
        <begin position="20"/>
        <end position="46"/>
    </location>
</feature>
<keyword evidence="3" id="KW-1185">Reference proteome</keyword>
<accession>A0A1G6MPY5</accession>
<reference evidence="3" key="1">
    <citation type="submission" date="2016-10" db="EMBL/GenBank/DDBJ databases">
        <authorList>
            <person name="Varghese N."/>
            <person name="Submissions S."/>
        </authorList>
    </citation>
    <scope>NUCLEOTIDE SEQUENCE [LARGE SCALE GENOMIC DNA]</scope>
    <source>
        <strain evidence="3">DSM 21620</strain>
    </source>
</reference>
<evidence type="ECO:0000256" key="1">
    <source>
        <dbReference type="SAM" id="Phobius"/>
    </source>
</evidence>
<evidence type="ECO:0000313" key="2">
    <source>
        <dbReference type="EMBL" id="SDC57294.1"/>
    </source>
</evidence>
<dbReference type="EMBL" id="FMZB01000003">
    <property type="protein sequence ID" value="SDC57294.1"/>
    <property type="molecule type" value="Genomic_DNA"/>
</dbReference>
<keyword evidence="1" id="KW-0472">Membrane</keyword>
<proteinExistence type="predicted"/>
<dbReference type="Pfam" id="PF04854">
    <property type="entry name" value="DUF624"/>
    <property type="match status" value="1"/>
</dbReference>
<keyword evidence="1" id="KW-1133">Transmembrane helix</keyword>
<dbReference type="STRING" id="361279.SAMN05421663_10316"/>
<evidence type="ECO:0000313" key="3">
    <source>
        <dbReference type="Proteomes" id="UP000198666"/>
    </source>
</evidence>
<dbReference type="RefSeq" id="WP_093726432.1">
    <property type="nucleotide sequence ID" value="NZ_FMZB01000003.1"/>
</dbReference>
<keyword evidence="1" id="KW-0812">Transmembrane</keyword>
<name>A0A1G6MPY5_9BACI</name>
<feature type="transmembrane region" description="Helical" evidence="1">
    <location>
        <begin position="175"/>
        <end position="195"/>
    </location>
</feature>
<dbReference type="OrthoDB" id="2182676at2"/>
<feature type="transmembrane region" description="Helical" evidence="1">
    <location>
        <begin position="79"/>
        <end position="99"/>
    </location>
</feature>
<organism evidence="2 3">
    <name type="scientific">Terribacillus halophilus</name>
    <dbReference type="NCBI Taxonomy" id="361279"/>
    <lineage>
        <taxon>Bacteria</taxon>
        <taxon>Bacillati</taxon>
        <taxon>Bacillota</taxon>
        <taxon>Bacilli</taxon>
        <taxon>Bacillales</taxon>
        <taxon>Bacillaceae</taxon>
        <taxon>Terribacillus</taxon>
    </lineage>
</organism>
<dbReference type="AlphaFoldDB" id="A0A1G6MPY5"/>
<sequence>MDRISSSIYLILEWITRFAYLNVLWILFTFAGGIILGFFPSTIAMYSIIRKWLRGDADSALFTTFWTSYKKEFWKSNKLGLFVALLMVAIILDIWYMYILPPGLSWTHVPFLVFILFSFLFLFYLFPTFVHFDLNVRTIIKHAFLIMLIHPLHTLFIIVCLACLLLIMYTLPSLAFIFGGSSFAFITMWLCLHAFTGLNRKNTM</sequence>
<dbReference type="InterPro" id="IPR006938">
    <property type="entry name" value="DUF624"/>
</dbReference>
<feature type="transmembrane region" description="Helical" evidence="1">
    <location>
        <begin position="111"/>
        <end position="132"/>
    </location>
</feature>
<feature type="transmembrane region" description="Helical" evidence="1">
    <location>
        <begin position="144"/>
        <end position="169"/>
    </location>
</feature>
<gene>
    <name evidence="2" type="ORF">SAMN05421663_10316</name>
</gene>